<dbReference type="RefSeq" id="WP_015467350.1">
    <property type="nucleotide sequence ID" value="NC_020812.1"/>
</dbReference>
<evidence type="ECO:0000313" key="1">
    <source>
        <dbReference type="EMBL" id="AGH97805.1"/>
    </source>
</evidence>
<dbReference type="Gene3D" id="3.40.50.150">
    <property type="entry name" value="Vaccinia Virus protein VP39"/>
    <property type="match status" value="1"/>
</dbReference>
<dbReference type="OrthoDB" id="3389975at2"/>
<dbReference type="InterPro" id="IPR029063">
    <property type="entry name" value="SAM-dependent_MTases_sf"/>
</dbReference>
<gene>
    <name evidence="1" type="ORF">A11S_985</name>
</gene>
<protein>
    <recommendedName>
        <fullName evidence="3">Methyltransferase domain-containing protein</fullName>
    </recommendedName>
</protein>
<evidence type="ECO:0008006" key="3">
    <source>
        <dbReference type="Google" id="ProtNLM"/>
    </source>
</evidence>
<dbReference type="STRING" id="349215.A11S_985"/>
<dbReference type="SUPFAM" id="SSF53335">
    <property type="entry name" value="S-adenosyl-L-methionine-dependent methyltransferases"/>
    <property type="match status" value="1"/>
</dbReference>
<sequence length="247" mass="27350">MTHEILPSGILVATDGAYEQTRVVGNLNYIHLTGGIYLPVPMHELNLAQLQDVNRLRDQNFKSGLERKNDALKIMVADAVQDFAGDRNMTIVDVGSGQTTIVPYFSKISRYMSVDIDPHVVAALNAQSIESHVVGDIRQISLGDDGINILIALYMLQFRIDDNLFTDLASIMRNGDVMFANLYRIGDDRKEWLRGRVAAAGLSIGQEIADTKISPGRQVFWTLAKKQSEADRLATIFSAKLHSPPLP</sequence>
<accession>M4VH37</accession>
<evidence type="ECO:0000313" key="2">
    <source>
        <dbReference type="Proteomes" id="UP000011932"/>
    </source>
</evidence>
<reference evidence="1 2" key="1">
    <citation type="journal article" date="2013" name="ISME J.">
        <title>By their genes ye shall know them: genomic signatures of predatory bacteria.</title>
        <authorList>
            <person name="Pasternak Z."/>
            <person name="Pietrokovski S."/>
            <person name="Rotem O."/>
            <person name="Gophna U."/>
            <person name="Lurie-Weinberger M.N."/>
            <person name="Jurkevitch E."/>
        </authorList>
    </citation>
    <scope>NUCLEOTIDE SEQUENCE [LARGE SCALE GENOMIC DNA]</scope>
    <source>
        <strain evidence="1">EPB</strain>
    </source>
</reference>
<dbReference type="EMBL" id="CP003538">
    <property type="protein sequence ID" value="AGH97805.1"/>
    <property type="molecule type" value="Genomic_DNA"/>
</dbReference>
<dbReference type="HOGENOM" id="CLU_1123512_0_0_5"/>
<dbReference type="AlphaFoldDB" id="M4VH37"/>
<name>M4VH37_9BACT</name>
<organism evidence="1 2">
    <name type="scientific">Micavibrio aeruginosavorus EPB</name>
    <dbReference type="NCBI Taxonomy" id="349215"/>
    <lineage>
        <taxon>Bacteria</taxon>
        <taxon>Pseudomonadati</taxon>
        <taxon>Bdellovibrionota</taxon>
        <taxon>Bdellovibrionia</taxon>
        <taxon>Bdellovibrionales</taxon>
        <taxon>Pseudobdellovibrionaceae</taxon>
        <taxon>Micavibrio</taxon>
    </lineage>
</organism>
<dbReference type="Proteomes" id="UP000011932">
    <property type="component" value="Chromosome"/>
</dbReference>
<proteinExistence type="predicted"/>
<dbReference type="KEGG" id="man:A11S_985"/>